<dbReference type="EMBL" id="AP027151">
    <property type="protein sequence ID" value="BDV42781.1"/>
    <property type="molecule type" value="Genomic_DNA"/>
</dbReference>
<dbReference type="PROSITE" id="PS51257">
    <property type="entry name" value="PROKAR_LIPOPROTEIN"/>
    <property type="match status" value="1"/>
</dbReference>
<dbReference type="RefSeq" id="WP_282003446.1">
    <property type="nucleotide sequence ID" value="NZ_AP027151.1"/>
</dbReference>
<gene>
    <name evidence="2" type="ORF">GURASL_17040</name>
</gene>
<feature type="chain" id="PRO_5045666342" evidence="1">
    <location>
        <begin position="25"/>
        <end position="322"/>
    </location>
</feature>
<evidence type="ECO:0000256" key="1">
    <source>
        <dbReference type="SAM" id="SignalP"/>
    </source>
</evidence>
<feature type="signal peptide" evidence="1">
    <location>
        <begin position="1"/>
        <end position="24"/>
    </location>
</feature>
<keyword evidence="1" id="KW-0732">Signal</keyword>
<reference evidence="2 3" key="1">
    <citation type="submission" date="2022-12" db="EMBL/GenBank/DDBJ databases">
        <title>Polyphasic characterization of Geotalea uranireducens NIT-SL11 newly isolated from a complex of sewage sludge and microbially reduced graphene oxide.</title>
        <authorList>
            <person name="Xie L."/>
            <person name="Yoshida N."/>
            <person name="Meng L."/>
        </authorList>
    </citation>
    <scope>NUCLEOTIDE SEQUENCE [LARGE SCALE GENOMIC DNA]</scope>
    <source>
        <strain evidence="2 3">NIT-SL11</strain>
    </source>
</reference>
<evidence type="ECO:0000313" key="3">
    <source>
        <dbReference type="Proteomes" id="UP001317705"/>
    </source>
</evidence>
<proteinExistence type="predicted"/>
<name>A0ABM8EL77_9BACT</name>
<protein>
    <submittedName>
        <fullName evidence="2">Uncharacterized protein</fullName>
    </submittedName>
</protein>
<evidence type="ECO:0000313" key="2">
    <source>
        <dbReference type="EMBL" id="BDV42781.1"/>
    </source>
</evidence>
<accession>A0ABM8EL77</accession>
<sequence length="322" mass="36973">MNKTALFTTLQLLLLLQLAVYACAVEFPQAKLTFEVVDENNVPIENAETMISTQGINLSKNKLDFIRFENVTDKNGLSPIVFNTLDIMYYKVAKQGFYSSDGEYKFKHKKAGHWEPWDPRVKVILRAIGNQVPMYARNIKMIIPKIGEPIGFDLIVCDWVSPYGKGNTADFIFKLDKKVVSRTDLDCAITVTFNSQHDGILQVKENIRFGSELKLPKIAPDDGYSNKIVLYMNRKPGEAMHTNIDDSNNYIFRIRSEVIDGKLIKSMYGKIYGDIYFAPLNYNTAAIYFEYLLNPDYSKNLEFDPKKNLFKNLGLFQRLNTY</sequence>
<dbReference type="Proteomes" id="UP001317705">
    <property type="component" value="Chromosome"/>
</dbReference>
<organism evidence="2 3">
    <name type="scientific">Geotalea uraniireducens</name>
    <dbReference type="NCBI Taxonomy" id="351604"/>
    <lineage>
        <taxon>Bacteria</taxon>
        <taxon>Pseudomonadati</taxon>
        <taxon>Thermodesulfobacteriota</taxon>
        <taxon>Desulfuromonadia</taxon>
        <taxon>Geobacterales</taxon>
        <taxon>Geobacteraceae</taxon>
        <taxon>Geotalea</taxon>
    </lineage>
</organism>
<keyword evidence="3" id="KW-1185">Reference proteome</keyword>